<dbReference type="OrthoDB" id="6502088at2759"/>
<protein>
    <submittedName>
        <fullName evidence="1">Jg13438 protein</fullName>
    </submittedName>
</protein>
<keyword evidence="2" id="KW-1185">Reference proteome</keyword>
<dbReference type="EMBL" id="CAKXAJ010012232">
    <property type="protein sequence ID" value="CAH2215614.1"/>
    <property type="molecule type" value="Genomic_DNA"/>
</dbReference>
<dbReference type="Proteomes" id="UP000838756">
    <property type="component" value="Unassembled WGS sequence"/>
</dbReference>
<evidence type="ECO:0000313" key="1">
    <source>
        <dbReference type="EMBL" id="CAH2215614.1"/>
    </source>
</evidence>
<gene>
    <name evidence="1" type="primary">jg13438</name>
    <name evidence="1" type="ORF">PAEG_LOCUS3743</name>
</gene>
<organism evidence="1 2">
    <name type="scientific">Pararge aegeria aegeria</name>
    <dbReference type="NCBI Taxonomy" id="348720"/>
    <lineage>
        <taxon>Eukaryota</taxon>
        <taxon>Metazoa</taxon>
        <taxon>Ecdysozoa</taxon>
        <taxon>Arthropoda</taxon>
        <taxon>Hexapoda</taxon>
        <taxon>Insecta</taxon>
        <taxon>Pterygota</taxon>
        <taxon>Neoptera</taxon>
        <taxon>Endopterygota</taxon>
        <taxon>Lepidoptera</taxon>
        <taxon>Glossata</taxon>
        <taxon>Ditrysia</taxon>
        <taxon>Papilionoidea</taxon>
        <taxon>Nymphalidae</taxon>
        <taxon>Satyrinae</taxon>
        <taxon>Satyrini</taxon>
        <taxon>Parargina</taxon>
        <taxon>Pararge</taxon>
    </lineage>
</organism>
<sequence length="88" mass="10299">MFVDNAYNVPDMESPMRAIDKSLDLIVAVSAERTYATPGIRSFPIRDRECYYIGERLTNDVIKYVSLEILQWQKALPTLEFLYLNSYR</sequence>
<dbReference type="AlphaFoldDB" id="A0A8S4QNL2"/>
<proteinExistence type="predicted"/>
<comment type="caution">
    <text evidence="1">The sequence shown here is derived from an EMBL/GenBank/DDBJ whole genome shotgun (WGS) entry which is preliminary data.</text>
</comment>
<reference evidence="1" key="1">
    <citation type="submission" date="2022-03" db="EMBL/GenBank/DDBJ databases">
        <authorList>
            <person name="Lindestad O."/>
        </authorList>
    </citation>
    <scope>NUCLEOTIDE SEQUENCE</scope>
</reference>
<accession>A0A8S4QNL2</accession>
<evidence type="ECO:0000313" key="2">
    <source>
        <dbReference type="Proteomes" id="UP000838756"/>
    </source>
</evidence>
<name>A0A8S4QNL2_9NEOP</name>